<dbReference type="eggNOG" id="COG2059">
    <property type="taxonomic scope" value="Bacteria"/>
</dbReference>
<evidence type="ECO:0000313" key="9">
    <source>
        <dbReference type="Proteomes" id="UP000002892"/>
    </source>
</evidence>
<accession>I4D651</accession>
<dbReference type="GO" id="GO:0005886">
    <property type="term" value="C:plasma membrane"/>
    <property type="evidence" value="ECO:0007669"/>
    <property type="project" value="UniProtKB-SubCell"/>
</dbReference>
<protein>
    <submittedName>
        <fullName evidence="8">Chromate transport protein ChrA</fullName>
    </submittedName>
</protein>
<dbReference type="PANTHER" id="PTHR43663:SF2">
    <property type="entry name" value="CHROMATE TRANSPORT PROTEIN-RELATED"/>
    <property type="match status" value="1"/>
</dbReference>
<keyword evidence="3" id="KW-1003">Cell membrane</keyword>
<dbReference type="Proteomes" id="UP000002892">
    <property type="component" value="Chromosome"/>
</dbReference>
<keyword evidence="6 7" id="KW-0472">Membrane</keyword>
<comment type="similarity">
    <text evidence="2">Belongs to the chromate ion transporter (CHR) (TC 2.A.51) family.</text>
</comment>
<feature type="transmembrane region" description="Helical" evidence="7">
    <location>
        <begin position="168"/>
        <end position="185"/>
    </location>
</feature>
<evidence type="ECO:0000256" key="4">
    <source>
        <dbReference type="ARBA" id="ARBA00022692"/>
    </source>
</evidence>
<sequence>MEKEKRKITIKFLYEIFMVFFKISPITFGGGFAMIPIMEEEIVHKKQWIDRENLVDIFAVSQSLPGAIAVNSATFVGYQIGGIAGALSALLGIVIPTFAIIIVLGALLGSFQHNIYVQAALKGIRPIVVALIASAAYKMGLVSVVDKICAALCAVCIISLLLFKSLNLILVIFLGAFAGIVIVKVKDQQNKRLSHKKAGETL</sequence>
<proteinExistence type="inferred from homology"/>
<comment type="subcellular location">
    <subcellularLocation>
        <location evidence="1">Cell membrane</location>
        <topology evidence="1">Multi-pass membrane protein</topology>
    </subcellularLocation>
</comment>
<feature type="transmembrane region" description="Helical" evidence="7">
    <location>
        <begin position="90"/>
        <end position="109"/>
    </location>
</feature>
<evidence type="ECO:0000256" key="1">
    <source>
        <dbReference type="ARBA" id="ARBA00004651"/>
    </source>
</evidence>
<organism evidence="8 9">
    <name type="scientific">Desulfosporosinus acidiphilus (strain DSM 22704 / JCM 16185 / SJ4)</name>
    <dbReference type="NCBI Taxonomy" id="646529"/>
    <lineage>
        <taxon>Bacteria</taxon>
        <taxon>Bacillati</taxon>
        <taxon>Bacillota</taxon>
        <taxon>Clostridia</taxon>
        <taxon>Eubacteriales</taxon>
        <taxon>Desulfitobacteriaceae</taxon>
        <taxon>Desulfosporosinus</taxon>
    </lineage>
</organism>
<dbReference type="InterPro" id="IPR003370">
    <property type="entry name" value="Chromate_transpt"/>
</dbReference>
<dbReference type="STRING" id="646529.Desaci_2322"/>
<evidence type="ECO:0000256" key="5">
    <source>
        <dbReference type="ARBA" id="ARBA00022989"/>
    </source>
</evidence>
<dbReference type="RefSeq" id="WP_014827278.1">
    <property type="nucleotide sequence ID" value="NC_018068.1"/>
</dbReference>
<feature type="transmembrane region" description="Helical" evidence="7">
    <location>
        <begin position="12"/>
        <end position="37"/>
    </location>
</feature>
<dbReference type="GO" id="GO:0015109">
    <property type="term" value="F:chromate transmembrane transporter activity"/>
    <property type="evidence" value="ECO:0007669"/>
    <property type="project" value="InterPro"/>
</dbReference>
<name>I4D651_DESAJ</name>
<reference evidence="8 9" key="1">
    <citation type="journal article" date="2012" name="J. Bacteriol.">
        <title>Complete genome sequences of Desulfosporosinus orientis DSM765T, Desulfosporosinus youngiae DSM17734T, Desulfosporosinus meridiei DSM13257T, and Desulfosporosinus acidiphilus DSM22704T.</title>
        <authorList>
            <person name="Pester M."/>
            <person name="Brambilla E."/>
            <person name="Alazard D."/>
            <person name="Rattei T."/>
            <person name="Weinmaier T."/>
            <person name="Han J."/>
            <person name="Lucas S."/>
            <person name="Lapidus A."/>
            <person name="Cheng J.F."/>
            <person name="Goodwin L."/>
            <person name="Pitluck S."/>
            <person name="Peters L."/>
            <person name="Ovchinnikova G."/>
            <person name="Teshima H."/>
            <person name="Detter J.C."/>
            <person name="Han C.S."/>
            <person name="Tapia R."/>
            <person name="Land M.L."/>
            <person name="Hauser L."/>
            <person name="Kyrpides N.C."/>
            <person name="Ivanova N.N."/>
            <person name="Pagani I."/>
            <person name="Huntmann M."/>
            <person name="Wei C.L."/>
            <person name="Davenport K.W."/>
            <person name="Daligault H."/>
            <person name="Chain P.S."/>
            <person name="Chen A."/>
            <person name="Mavromatis K."/>
            <person name="Markowitz V."/>
            <person name="Szeto E."/>
            <person name="Mikhailova N."/>
            <person name="Pati A."/>
            <person name="Wagner M."/>
            <person name="Woyke T."/>
            <person name="Ollivier B."/>
            <person name="Klenk H.P."/>
            <person name="Spring S."/>
            <person name="Loy A."/>
        </authorList>
    </citation>
    <scope>NUCLEOTIDE SEQUENCE [LARGE SCALE GENOMIC DNA]</scope>
    <source>
        <strain evidence="9">DSM 22704 / JCM 16185 / SJ4</strain>
    </source>
</reference>
<dbReference type="KEGG" id="dai:Desaci_2322"/>
<dbReference type="PANTHER" id="PTHR43663">
    <property type="entry name" value="CHROMATE TRANSPORT PROTEIN-RELATED"/>
    <property type="match status" value="1"/>
</dbReference>
<dbReference type="Pfam" id="PF02417">
    <property type="entry name" value="Chromate_transp"/>
    <property type="match status" value="1"/>
</dbReference>
<evidence type="ECO:0000256" key="7">
    <source>
        <dbReference type="SAM" id="Phobius"/>
    </source>
</evidence>
<keyword evidence="5 7" id="KW-1133">Transmembrane helix</keyword>
<gene>
    <name evidence="8" type="ordered locus">Desaci_2322</name>
</gene>
<keyword evidence="9" id="KW-1185">Reference proteome</keyword>
<dbReference type="HOGENOM" id="CLU_018106_1_2_9"/>
<dbReference type="AlphaFoldDB" id="I4D651"/>
<evidence type="ECO:0000256" key="2">
    <source>
        <dbReference type="ARBA" id="ARBA00005262"/>
    </source>
</evidence>
<dbReference type="InterPro" id="IPR052518">
    <property type="entry name" value="CHR_Transporter"/>
</dbReference>
<keyword evidence="4 7" id="KW-0812">Transmembrane</keyword>
<dbReference type="EMBL" id="CP003639">
    <property type="protein sequence ID" value="AFM41275.1"/>
    <property type="molecule type" value="Genomic_DNA"/>
</dbReference>
<feature type="transmembrane region" description="Helical" evidence="7">
    <location>
        <begin position="115"/>
        <end position="137"/>
    </location>
</feature>
<evidence type="ECO:0000256" key="6">
    <source>
        <dbReference type="ARBA" id="ARBA00023136"/>
    </source>
</evidence>
<evidence type="ECO:0000256" key="3">
    <source>
        <dbReference type="ARBA" id="ARBA00022475"/>
    </source>
</evidence>
<evidence type="ECO:0000313" key="8">
    <source>
        <dbReference type="EMBL" id="AFM41275.1"/>
    </source>
</evidence>